<feature type="transmembrane region" description="Helical" evidence="2">
    <location>
        <begin position="121"/>
        <end position="154"/>
    </location>
</feature>
<dbReference type="PATRIC" id="fig|1886670.3.peg.1545"/>
<keyword evidence="4" id="KW-1185">Reference proteome</keyword>
<keyword evidence="2" id="KW-0812">Transmembrane</keyword>
<keyword evidence="2" id="KW-1133">Transmembrane helix</keyword>
<feature type="transmembrane region" description="Helical" evidence="2">
    <location>
        <begin position="161"/>
        <end position="186"/>
    </location>
</feature>
<evidence type="ECO:0008006" key="5">
    <source>
        <dbReference type="Google" id="ProtNLM"/>
    </source>
</evidence>
<feature type="compositionally biased region" description="Basic and acidic residues" evidence="1">
    <location>
        <begin position="15"/>
        <end position="29"/>
    </location>
</feature>
<protein>
    <recommendedName>
        <fullName evidence="5">DUF4064 domain-containing protein</fullName>
    </recommendedName>
</protein>
<accession>A0A1E3L5H4</accession>
<evidence type="ECO:0000313" key="3">
    <source>
        <dbReference type="EMBL" id="ODP29008.1"/>
    </source>
</evidence>
<dbReference type="STRING" id="1886670.PTI45_01517"/>
<organism evidence="3 4">
    <name type="scientific">Paenibacillus nuruki</name>
    <dbReference type="NCBI Taxonomy" id="1886670"/>
    <lineage>
        <taxon>Bacteria</taxon>
        <taxon>Bacillati</taxon>
        <taxon>Bacillota</taxon>
        <taxon>Bacilli</taxon>
        <taxon>Bacillales</taxon>
        <taxon>Paenibacillaceae</taxon>
        <taxon>Paenibacillus</taxon>
    </lineage>
</organism>
<feature type="compositionally biased region" description="Low complexity" evidence="1">
    <location>
        <begin position="46"/>
        <end position="57"/>
    </location>
</feature>
<dbReference type="RefSeq" id="WP_069326956.1">
    <property type="nucleotide sequence ID" value="NZ_MDER01000032.1"/>
</dbReference>
<evidence type="ECO:0000256" key="2">
    <source>
        <dbReference type="SAM" id="Phobius"/>
    </source>
</evidence>
<proteinExistence type="predicted"/>
<evidence type="ECO:0000256" key="1">
    <source>
        <dbReference type="SAM" id="MobiDB-lite"/>
    </source>
</evidence>
<evidence type="ECO:0000313" key="4">
    <source>
        <dbReference type="Proteomes" id="UP000094578"/>
    </source>
</evidence>
<feature type="transmembrane region" description="Helical" evidence="2">
    <location>
        <begin position="74"/>
        <end position="101"/>
    </location>
</feature>
<dbReference type="AlphaFoldDB" id="A0A1E3L5H4"/>
<dbReference type="EMBL" id="MDER01000032">
    <property type="protein sequence ID" value="ODP29008.1"/>
    <property type="molecule type" value="Genomic_DNA"/>
</dbReference>
<name>A0A1E3L5H4_9BACL</name>
<feature type="region of interest" description="Disordered" evidence="1">
    <location>
        <begin position="1"/>
        <end position="57"/>
    </location>
</feature>
<comment type="caution">
    <text evidence="3">The sequence shown here is derived from an EMBL/GenBank/DDBJ whole genome shotgun (WGS) entry which is preliminary data.</text>
</comment>
<dbReference type="Proteomes" id="UP000094578">
    <property type="component" value="Unassembled WGS sequence"/>
</dbReference>
<gene>
    <name evidence="3" type="ORF">PTI45_01517</name>
</gene>
<reference evidence="3 4" key="1">
    <citation type="submission" date="2016-08" db="EMBL/GenBank/DDBJ databases">
        <title>Genome sequencing of Paenibacillus sp. TI45-13ar, isolated from Korean traditional nuruk.</title>
        <authorList>
            <person name="Kim S.-J."/>
        </authorList>
    </citation>
    <scope>NUCLEOTIDE SEQUENCE [LARGE SCALE GENOMIC DNA]</scope>
    <source>
        <strain evidence="3 4">TI45-13ar</strain>
    </source>
</reference>
<keyword evidence="2" id="KW-0472">Membrane</keyword>
<sequence length="191" mass="20845">MDPYDPKRNSSFPNLKKDTDAPQDNDFRDPLATSEPYDYRSSTFVPPSNDNYYNPNDPYAPLPGQRWPHSKLGVASFIIGISTLIVNIIVGVIAVIMMVAAVENSDISFNLLDEQSIEAGLAAILGGLLVLVLIWGLLILANCTGLVLGIVGCCVKQRRKVFAIIGIVLNAFPAAFILFFFIIGIFSDSSY</sequence>